<dbReference type="InterPro" id="IPR013083">
    <property type="entry name" value="Znf_RING/FYVE/PHD"/>
</dbReference>
<comment type="catalytic activity">
    <reaction evidence="1">
        <text>S-ubiquitinyl-[E2 ubiquitin-conjugating enzyme]-L-cysteine + [acceptor protein]-L-lysine = [E2 ubiquitin-conjugating enzyme]-L-cysteine + N(6)-ubiquitinyl-[acceptor protein]-L-lysine.</text>
        <dbReference type="EC" id="2.3.2.27"/>
    </reaction>
</comment>
<keyword evidence="8" id="KW-0812">Transmembrane</keyword>
<keyword evidence="5" id="KW-0862">Zinc</keyword>
<dbReference type="PANTHER" id="PTHR14155:SF627">
    <property type="entry name" value="OS06G0192800 PROTEIN"/>
    <property type="match status" value="1"/>
</dbReference>
<keyword evidence="4 7" id="KW-0863">Zinc-finger</keyword>
<evidence type="ECO:0000256" key="4">
    <source>
        <dbReference type="ARBA" id="ARBA00022771"/>
    </source>
</evidence>
<keyword evidence="8" id="KW-1133">Transmembrane helix</keyword>
<evidence type="ECO:0000313" key="10">
    <source>
        <dbReference type="EMBL" id="CAL4888860.1"/>
    </source>
</evidence>
<comment type="similarity">
    <text evidence="6">Belongs to the RING-type zinc finger family. ATL subfamily.</text>
</comment>
<feature type="domain" description="RING-type" evidence="9">
    <location>
        <begin position="121"/>
        <end position="163"/>
    </location>
</feature>
<evidence type="ECO:0000256" key="2">
    <source>
        <dbReference type="ARBA" id="ARBA00012483"/>
    </source>
</evidence>
<reference evidence="11" key="1">
    <citation type="submission" date="2024-06" db="EMBL/GenBank/DDBJ databases">
        <authorList>
            <person name="Ryan C."/>
        </authorList>
    </citation>
    <scope>NUCLEOTIDE SEQUENCE [LARGE SCALE GENOMIC DNA]</scope>
</reference>
<reference evidence="10 11" key="2">
    <citation type="submission" date="2024-10" db="EMBL/GenBank/DDBJ databases">
        <authorList>
            <person name="Ryan C."/>
        </authorList>
    </citation>
    <scope>NUCLEOTIDE SEQUENCE [LARGE SCALE GENOMIC DNA]</scope>
</reference>
<evidence type="ECO:0000256" key="8">
    <source>
        <dbReference type="SAM" id="Phobius"/>
    </source>
</evidence>
<organism evidence="10 11">
    <name type="scientific">Urochloa decumbens</name>
    <dbReference type="NCBI Taxonomy" id="240449"/>
    <lineage>
        <taxon>Eukaryota</taxon>
        <taxon>Viridiplantae</taxon>
        <taxon>Streptophyta</taxon>
        <taxon>Embryophyta</taxon>
        <taxon>Tracheophyta</taxon>
        <taxon>Spermatophyta</taxon>
        <taxon>Magnoliopsida</taxon>
        <taxon>Liliopsida</taxon>
        <taxon>Poales</taxon>
        <taxon>Poaceae</taxon>
        <taxon>PACMAD clade</taxon>
        <taxon>Panicoideae</taxon>
        <taxon>Panicodae</taxon>
        <taxon>Paniceae</taxon>
        <taxon>Melinidinae</taxon>
        <taxon>Urochloa</taxon>
    </lineage>
</organism>
<evidence type="ECO:0000259" key="9">
    <source>
        <dbReference type="PROSITE" id="PS50089"/>
    </source>
</evidence>
<accession>A0ABC8VDQ5</accession>
<dbReference type="PROSITE" id="PS50089">
    <property type="entry name" value="ZF_RING_2"/>
    <property type="match status" value="1"/>
</dbReference>
<keyword evidence="8" id="KW-0472">Membrane</keyword>
<dbReference type="GO" id="GO:0008270">
    <property type="term" value="F:zinc ion binding"/>
    <property type="evidence" value="ECO:0007669"/>
    <property type="project" value="UniProtKB-KW"/>
</dbReference>
<gene>
    <name evidence="10" type="ORF">URODEC1_LOCUS2421</name>
</gene>
<keyword evidence="3" id="KW-0479">Metal-binding</keyword>
<dbReference type="InterPro" id="IPR001841">
    <property type="entry name" value="Znf_RING"/>
</dbReference>
<dbReference type="EMBL" id="OZ075111">
    <property type="protein sequence ID" value="CAL4888860.1"/>
    <property type="molecule type" value="Genomic_DNA"/>
</dbReference>
<evidence type="ECO:0000256" key="5">
    <source>
        <dbReference type="ARBA" id="ARBA00022833"/>
    </source>
</evidence>
<dbReference type="Gene3D" id="3.30.40.10">
    <property type="entry name" value="Zinc/RING finger domain, C3HC4 (zinc finger)"/>
    <property type="match status" value="1"/>
</dbReference>
<evidence type="ECO:0000256" key="7">
    <source>
        <dbReference type="PROSITE-ProRule" id="PRU00175"/>
    </source>
</evidence>
<dbReference type="InterPro" id="IPR053238">
    <property type="entry name" value="RING-H2_zinc_finger"/>
</dbReference>
<dbReference type="SUPFAM" id="SSF57850">
    <property type="entry name" value="RING/U-box"/>
    <property type="match status" value="1"/>
</dbReference>
<evidence type="ECO:0000256" key="3">
    <source>
        <dbReference type="ARBA" id="ARBA00022723"/>
    </source>
</evidence>
<feature type="transmembrane region" description="Helical" evidence="8">
    <location>
        <begin position="36"/>
        <end position="55"/>
    </location>
</feature>
<dbReference type="SMART" id="SM00184">
    <property type="entry name" value="RING"/>
    <property type="match status" value="1"/>
</dbReference>
<dbReference type="EC" id="2.3.2.27" evidence="2"/>
<evidence type="ECO:0000256" key="1">
    <source>
        <dbReference type="ARBA" id="ARBA00000900"/>
    </source>
</evidence>
<sequence length="182" mass="19561">MDCSPAALACISAIWITLAAWALYNLLAASPEAPPFNVALDFLLVLAAAASRLLLLTCRRPSLPVDSHAGGAAAGRCYRSASAQAKATYSNAATGNSHSQAVRLRPHEHGDAAGSCTAVECVVCLGEVVDGETAKRLPACRHLFHQQCIDMWLHGHPTCPVCRRSVCPRRRLRARWCELTIF</sequence>
<feature type="transmembrane region" description="Helical" evidence="8">
    <location>
        <begin position="7"/>
        <end position="24"/>
    </location>
</feature>
<evidence type="ECO:0000256" key="6">
    <source>
        <dbReference type="ARBA" id="ARBA00024209"/>
    </source>
</evidence>
<dbReference type="PANTHER" id="PTHR14155">
    <property type="entry name" value="RING FINGER DOMAIN-CONTAINING"/>
    <property type="match status" value="1"/>
</dbReference>
<dbReference type="GO" id="GO:0061630">
    <property type="term" value="F:ubiquitin protein ligase activity"/>
    <property type="evidence" value="ECO:0007669"/>
    <property type="project" value="UniProtKB-EC"/>
</dbReference>
<dbReference type="Proteomes" id="UP001497457">
    <property type="component" value="Chromosome 1b"/>
</dbReference>
<evidence type="ECO:0000313" key="11">
    <source>
        <dbReference type="Proteomes" id="UP001497457"/>
    </source>
</evidence>
<protein>
    <recommendedName>
        <fullName evidence="2">RING-type E3 ubiquitin transferase</fullName>
        <ecNumber evidence="2">2.3.2.27</ecNumber>
    </recommendedName>
</protein>
<dbReference type="Pfam" id="PF13639">
    <property type="entry name" value="zf-RING_2"/>
    <property type="match status" value="1"/>
</dbReference>
<proteinExistence type="inferred from homology"/>
<keyword evidence="11" id="KW-1185">Reference proteome</keyword>
<dbReference type="AlphaFoldDB" id="A0ABC8VDQ5"/>
<name>A0ABC8VDQ5_9POAL</name>